<gene>
    <name evidence="4" type="ORF">ANCCEY_12677</name>
</gene>
<evidence type="ECO:0000256" key="2">
    <source>
        <dbReference type="PROSITE-ProRule" id="PRU00176"/>
    </source>
</evidence>
<keyword evidence="1 2" id="KW-0694">RNA-binding</keyword>
<feature type="domain" description="RRM" evidence="3">
    <location>
        <begin position="74"/>
        <end position="126"/>
    </location>
</feature>
<dbReference type="InterPro" id="IPR052462">
    <property type="entry name" value="SLIRP/GR-RBP-like"/>
</dbReference>
<dbReference type="InterPro" id="IPR000504">
    <property type="entry name" value="RRM_dom"/>
</dbReference>
<sequence>MGEPSKTSYQLLLDQMQLQPQLNSAYEGIPIFIVPQSGLGPSAVSLAALQRAVEIKTALASAPQEPKIDTSKHFHVFVGDLSPEVDNAILKEAFAVHGEVSEAKVIRDSQTQKSKGYGFVSYPSKEVFNSTKPDNTSVYVGNVNPNTTENDLREPFSVHGEITEVRLFKAQGYAFVRYERKECATNAIMDMNGKEIGGNTIRCSWGRMQQVTPTTQVLPDLSPLLTPSFLPNTIAMPSVFYNPFYPQAYNPSLVPQWQA</sequence>
<accession>A0A0D6LAJ1</accession>
<protein>
    <recommendedName>
        <fullName evidence="3">RRM domain-containing protein</fullName>
    </recommendedName>
</protein>
<dbReference type="SMART" id="SM00360">
    <property type="entry name" value="RRM"/>
    <property type="match status" value="2"/>
</dbReference>
<dbReference type="Proteomes" id="UP000054495">
    <property type="component" value="Unassembled WGS sequence"/>
</dbReference>
<reference evidence="4 5" key="1">
    <citation type="submission" date="2013-05" db="EMBL/GenBank/DDBJ databases">
        <title>Draft genome of the parasitic nematode Anyclostoma ceylanicum.</title>
        <authorList>
            <person name="Mitreva M."/>
        </authorList>
    </citation>
    <scope>NUCLEOTIDE SEQUENCE [LARGE SCALE GENOMIC DNA]</scope>
</reference>
<evidence type="ECO:0000313" key="4">
    <source>
        <dbReference type="EMBL" id="EPB68228.1"/>
    </source>
</evidence>
<dbReference type="GO" id="GO:0003723">
    <property type="term" value="F:RNA binding"/>
    <property type="evidence" value="ECO:0007669"/>
    <property type="project" value="UniProtKB-UniRule"/>
</dbReference>
<evidence type="ECO:0000313" key="5">
    <source>
        <dbReference type="Proteomes" id="UP000054495"/>
    </source>
</evidence>
<dbReference type="Gene3D" id="3.30.70.330">
    <property type="match status" value="2"/>
</dbReference>
<dbReference type="EMBL" id="KE125475">
    <property type="protein sequence ID" value="EPB68228.1"/>
    <property type="molecule type" value="Genomic_DNA"/>
</dbReference>
<dbReference type="PANTHER" id="PTHR48027">
    <property type="entry name" value="HETEROGENEOUS NUCLEAR RIBONUCLEOPROTEIN 87F-RELATED"/>
    <property type="match status" value="1"/>
</dbReference>
<dbReference type="InterPro" id="IPR035979">
    <property type="entry name" value="RBD_domain_sf"/>
</dbReference>
<keyword evidence="5" id="KW-1185">Reference proteome</keyword>
<evidence type="ECO:0000256" key="1">
    <source>
        <dbReference type="ARBA" id="ARBA00022884"/>
    </source>
</evidence>
<feature type="domain" description="RRM" evidence="3">
    <location>
        <begin position="136"/>
        <end position="208"/>
    </location>
</feature>
<dbReference type="InterPro" id="IPR012677">
    <property type="entry name" value="Nucleotide-bd_a/b_plait_sf"/>
</dbReference>
<dbReference type="Pfam" id="PF00076">
    <property type="entry name" value="RRM_1"/>
    <property type="match status" value="2"/>
</dbReference>
<proteinExistence type="predicted"/>
<dbReference type="PROSITE" id="PS50102">
    <property type="entry name" value="RRM"/>
    <property type="match status" value="2"/>
</dbReference>
<dbReference type="SUPFAM" id="SSF54928">
    <property type="entry name" value="RNA-binding domain, RBD"/>
    <property type="match status" value="2"/>
</dbReference>
<name>A0A0D6LAJ1_9BILA</name>
<evidence type="ECO:0000259" key="3">
    <source>
        <dbReference type="PROSITE" id="PS50102"/>
    </source>
</evidence>
<dbReference type="AlphaFoldDB" id="A0A0D6LAJ1"/>
<organism evidence="4 5">
    <name type="scientific">Ancylostoma ceylanicum</name>
    <dbReference type="NCBI Taxonomy" id="53326"/>
    <lineage>
        <taxon>Eukaryota</taxon>
        <taxon>Metazoa</taxon>
        <taxon>Ecdysozoa</taxon>
        <taxon>Nematoda</taxon>
        <taxon>Chromadorea</taxon>
        <taxon>Rhabditida</taxon>
        <taxon>Rhabditina</taxon>
        <taxon>Rhabditomorpha</taxon>
        <taxon>Strongyloidea</taxon>
        <taxon>Ancylostomatidae</taxon>
        <taxon>Ancylostomatinae</taxon>
        <taxon>Ancylostoma</taxon>
    </lineage>
</organism>